<proteinExistence type="predicted"/>
<evidence type="ECO:0000313" key="2">
    <source>
        <dbReference type="Proteomes" id="UP001374584"/>
    </source>
</evidence>
<protein>
    <submittedName>
        <fullName evidence="1">Uncharacterized protein</fullName>
    </submittedName>
</protein>
<accession>A0AAN9NCA4</accession>
<organism evidence="1 2">
    <name type="scientific">Phaseolus coccineus</name>
    <name type="common">Scarlet runner bean</name>
    <name type="synonym">Phaseolus multiflorus</name>
    <dbReference type="NCBI Taxonomy" id="3886"/>
    <lineage>
        <taxon>Eukaryota</taxon>
        <taxon>Viridiplantae</taxon>
        <taxon>Streptophyta</taxon>
        <taxon>Embryophyta</taxon>
        <taxon>Tracheophyta</taxon>
        <taxon>Spermatophyta</taxon>
        <taxon>Magnoliopsida</taxon>
        <taxon>eudicotyledons</taxon>
        <taxon>Gunneridae</taxon>
        <taxon>Pentapetalae</taxon>
        <taxon>rosids</taxon>
        <taxon>fabids</taxon>
        <taxon>Fabales</taxon>
        <taxon>Fabaceae</taxon>
        <taxon>Papilionoideae</taxon>
        <taxon>50 kb inversion clade</taxon>
        <taxon>NPAAA clade</taxon>
        <taxon>indigoferoid/millettioid clade</taxon>
        <taxon>Phaseoleae</taxon>
        <taxon>Phaseolus</taxon>
    </lineage>
</organism>
<keyword evidence="2" id="KW-1185">Reference proteome</keyword>
<reference evidence="1 2" key="1">
    <citation type="submission" date="2024-01" db="EMBL/GenBank/DDBJ databases">
        <title>The genomes of 5 underutilized Papilionoideae crops provide insights into root nodulation and disease resistanc.</title>
        <authorList>
            <person name="Jiang F."/>
        </authorList>
    </citation>
    <scope>NUCLEOTIDE SEQUENCE [LARGE SCALE GENOMIC DNA]</scope>
    <source>
        <strain evidence="1">JINMINGXINNONG_FW02</strain>
        <tissue evidence="1">Leaves</tissue>
    </source>
</reference>
<dbReference type="AlphaFoldDB" id="A0AAN9NCA4"/>
<name>A0AAN9NCA4_PHACN</name>
<comment type="caution">
    <text evidence="1">The sequence shown here is derived from an EMBL/GenBank/DDBJ whole genome shotgun (WGS) entry which is preliminary data.</text>
</comment>
<evidence type="ECO:0000313" key="1">
    <source>
        <dbReference type="EMBL" id="KAK7369746.1"/>
    </source>
</evidence>
<sequence>MIAINSSDMVEVPLKEPLLGKNMFCSSNQTIEERSEEESIVGAIQRCKFFSCNAGAHRMMVSKPESPFAGFGRKGWAVEAMSAGGTM</sequence>
<dbReference type="EMBL" id="JAYMYR010000004">
    <property type="protein sequence ID" value="KAK7369746.1"/>
    <property type="molecule type" value="Genomic_DNA"/>
</dbReference>
<gene>
    <name evidence="1" type="ORF">VNO80_11790</name>
</gene>
<dbReference type="Proteomes" id="UP001374584">
    <property type="component" value="Unassembled WGS sequence"/>
</dbReference>